<sequence>MKKFALFLAIALLLTLPGCGSETGLLAGVTASERGEAADAAELAADFTMELFNAAYEGGDALISPVSVLAALAMAEAGAEGETLSQMEEAFGVDAETMRLALSAYMSSVAGTEAKTANAIWFRDDGSFAPNEDFLADCASFAGAEVFADEFTGALAGRINGWISEHTDGMVKDVLDEIDPDAVMYLVNALAFEADWAAQYSEQQIRPGAFHAEGGELEAELMYSEENVYLEGEGFTGFMKPYKGGRYAFAALLPDEDGSLEAMLGSLTGEKLAAALEGAEHTAVETATPKFACESSFELSDALKALGMTDAFDGALADFGGMGESAQGNVFINRVLHKTFIEADGLGTRAGAATVVEMNEESAMIVEDVKRVFLDRPFAYMIVDTQYNVPLFFGVVTGEGF</sequence>
<dbReference type="GO" id="GO:0004867">
    <property type="term" value="F:serine-type endopeptidase inhibitor activity"/>
    <property type="evidence" value="ECO:0007669"/>
    <property type="project" value="InterPro"/>
</dbReference>
<dbReference type="Gene3D" id="2.30.39.10">
    <property type="entry name" value="Alpha-1-antitrypsin, domain 1"/>
    <property type="match status" value="1"/>
</dbReference>
<evidence type="ECO:0000313" key="4">
    <source>
        <dbReference type="EMBL" id="HIS66505.1"/>
    </source>
</evidence>
<comment type="caution">
    <text evidence="4">The sequence shown here is derived from an EMBL/GenBank/DDBJ whole genome shotgun (WGS) entry which is preliminary data.</text>
</comment>
<evidence type="ECO:0000256" key="2">
    <source>
        <dbReference type="SAM" id="SignalP"/>
    </source>
</evidence>
<dbReference type="PANTHER" id="PTHR11461">
    <property type="entry name" value="SERINE PROTEASE INHIBITOR, SERPIN"/>
    <property type="match status" value="1"/>
</dbReference>
<dbReference type="Gene3D" id="3.30.497.10">
    <property type="entry name" value="Antithrombin, subunit I, domain 2"/>
    <property type="match status" value="1"/>
</dbReference>
<evidence type="ECO:0000256" key="1">
    <source>
        <dbReference type="RuleBase" id="RU000411"/>
    </source>
</evidence>
<reference evidence="4" key="2">
    <citation type="journal article" date="2021" name="PeerJ">
        <title>Extensive microbial diversity within the chicken gut microbiome revealed by metagenomics and culture.</title>
        <authorList>
            <person name="Gilroy R."/>
            <person name="Ravi A."/>
            <person name="Getino M."/>
            <person name="Pursley I."/>
            <person name="Horton D.L."/>
            <person name="Alikhan N.F."/>
            <person name="Baker D."/>
            <person name="Gharbi K."/>
            <person name="Hall N."/>
            <person name="Watson M."/>
            <person name="Adriaenssens E.M."/>
            <person name="Foster-Nyarko E."/>
            <person name="Jarju S."/>
            <person name="Secka A."/>
            <person name="Antonio M."/>
            <person name="Oren A."/>
            <person name="Chaudhuri R.R."/>
            <person name="La Ragione R."/>
            <person name="Hildebrand F."/>
            <person name="Pallen M.J."/>
        </authorList>
    </citation>
    <scope>NUCLEOTIDE SEQUENCE</scope>
    <source>
        <strain evidence="4">ChiHjej10B9-9673</strain>
    </source>
</reference>
<dbReference type="InterPro" id="IPR023796">
    <property type="entry name" value="Serpin_dom"/>
</dbReference>
<evidence type="ECO:0000259" key="3">
    <source>
        <dbReference type="SMART" id="SM00093"/>
    </source>
</evidence>
<organism evidence="4 5">
    <name type="scientific">Candidatus Scatomorpha merdipullorum</name>
    <dbReference type="NCBI Taxonomy" id="2840927"/>
    <lineage>
        <taxon>Bacteria</taxon>
        <taxon>Bacillati</taxon>
        <taxon>Bacillota</taxon>
        <taxon>Clostridia</taxon>
        <taxon>Eubacteriales</taxon>
        <taxon>Candidatus Scatomorpha</taxon>
    </lineage>
</organism>
<dbReference type="InterPro" id="IPR042185">
    <property type="entry name" value="Serpin_sf_2"/>
</dbReference>
<feature type="domain" description="Serpin" evidence="3">
    <location>
        <begin position="49"/>
        <end position="399"/>
    </location>
</feature>
<evidence type="ECO:0000313" key="5">
    <source>
        <dbReference type="Proteomes" id="UP000824001"/>
    </source>
</evidence>
<dbReference type="InterPro" id="IPR036186">
    <property type="entry name" value="Serpin_sf"/>
</dbReference>
<gene>
    <name evidence="4" type="ORF">IAC18_02965</name>
</gene>
<dbReference type="SMART" id="SM00093">
    <property type="entry name" value="SERPIN"/>
    <property type="match status" value="1"/>
</dbReference>
<feature type="signal peptide" evidence="2">
    <location>
        <begin position="1"/>
        <end position="20"/>
    </location>
</feature>
<dbReference type="PANTHER" id="PTHR11461:SF211">
    <property type="entry name" value="GH10112P-RELATED"/>
    <property type="match status" value="1"/>
</dbReference>
<dbReference type="CDD" id="cd19589">
    <property type="entry name" value="serpin_tengpin-like"/>
    <property type="match status" value="1"/>
</dbReference>
<dbReference type="EMBL" id="DVJK01000080">
    <property type="protein sequence ID" value="HIS66505.1"/>
    <property type="molecule type" value="Genomic_DNA"/>
</dbReference>
<keyword evidence="2" id="KW-0732">Signal</keyword>
<name>A0A9D1JUH3_9FIRM</name>
<reference evidence="4" key="1">
    <citation type="submission" date="2020-10" db="EMBL/GenBank/DDBJ databases">
        <authorList>
            <person name="Gilroy R."/>
        </authorList>
    </citation>
    <scope>NUCLEOTIDE SEQUENCE</scope>
    <source>
        <strain evidence="4">ChiHjej10B9-9673</strain>
    </source>
</reference>
<dbReference type="SUPFAM" id="SSF56574">
    <property type="entry name" value="Serpins"/>
    <property type="match status" value="1"/>
</dbReference>
<dbReference type="GO" id="GO:0005615">
    <property type="term" value="C:extracellular space"/>
    <property type="evidence" value="ECO:0007669"/>
    <property type="project" value="InterPro"/>
</dbReference>
<proteinExistence type="inferred from homology"/>
<dbReference type="Pfam" id="PF00079">
    <property type="entry name" value="Serpin"/>
    <property type="match status" value="1"/>
</dbReference>
<dbReference type="InterPro" id="IPR000215">
    <property type="entry name" value="Serpin_fam"/>
</dbReference>
<accession>A0A9D1JUH3</accession>
<dbReference type="Proteomes" id="UP000824001">
    <property type="component" value="Unassembled WGS sequence"/>
</dbReference>
<dbReference type="AlphaFoldDB" id="A0A9D1JUH3"/>
<dbReference type="InterPro" id="IPR042178">
    <property type="entry name" value="Serpin_sf_1"/>
</dbReference>
<feature type="chain" id="PRO_5038504126" evidence="2">
    <location>
        <begin position="21"/>
        <end position="401"/>
    </location>
</feature>
<protein>
    <submittedName>
        <fullName evidence="4">Serpin family protein</fullName>
    </submittedName>
</protein>
<comment type="similarity">
    <text evidence="1">Belongs to the serpin family.</text>
</comment>